<dbReference type="STRING" id="479434.Sthe_1797"/>
<comment type="similarity">
    <text evidence="1">Belongs to the DSD1 family.</text>
</comment>
<dbReference type="eggNOG" id="COG3616">
    <property type="taxonomic scope" value="Bacteria"/>
</dbReference>
<keyword evidence="2" id="KW-0456">Lyase</keyword>
<dbReference type="AlphaFoldDB" id="D1C4R3"/>
<protein>
    <submittedName>
        <fullName evidence="4">Alanine racemase domain protein</fullName>
    </submittedName>
</protein>
<evidence type="ECO:0000313" key="4">
    <source>
        <dbReference type="EMBL" id="ACZ39230.1"/>
    </source>
</evidence>
<dbReference type="Pfam" id="PF01168">
    <property type="entry name" value="Ala_racemase_N"/>
    <property type="match status" value="1"/>
</dbReference>
<dbReference type="GO" id="GO:0008721">
    <property type="term" value="F:D-serine ammonia-lyase activity"/>
    <property type="evidence" value="ECO:0007669"/>
    <property type="project" value="TreeGrafter"/>
</dbReference>
<evidence type="ECO:0000256" key="2">
    <source>
        <dbReference type="ARBA" id="ARBA00023239"/>
    </source>
</evidence>
<dbReference type="InterPro" id="IPR029066">
    <property type="entry name" value="PLP-binding_barrel"/>
</dbReference>
<evidence type="ECO:0000313" key="5">
    <source>
        <dbReference type="Proteomes" id="UP000002027"/>
    </source>
</evidence>
<organism evidence="4 5">
    <name type="scientific">Sphaerobacter thermophilus (strain ATCC 49802 / DSM 20745 / KCCM 41009 / NCIMB 13125 / S 6022)</name>
    <dbReference type="NCBI Taxonomy" id="479434"/>
    <lineage>
        <taxon>Bacteria</taxon>
        <taxon>Pseudomonadati</taxon>
        <taxon>Thermomicrobiota</taxon>
        <taxon>Thermomicrobia</taxon>
        <taxon>Sphaerobacterales</taxon>
        <taxon>Sphaerobacterineae</taxon>
        <taxon>Sphaerobacteraceae</taxon>
        <taxon>Sphaerobacter</taxon>
    </lineage>
</organism>
<sequence>MTLFGSEIVGRPLDEVDTPALVIDADAMERNIARMAAFFAERPAKLRPHAKTHKSPIIAHKQLEAGAVGITCAKLGEAEALVEGGIKDILIANQIVGPVKIARLVRLARHANLAVAVDDLDNARQISEAAVAAGSTVRVLVEVNVGMNRCGVEPGAPAVELAQRVASLPGLHFFGLQGYEGHLVGVPDRAERERRVREAMAPLIETRRMIEAAGIPVEVVSGGGTGTFDITSTIEGFDEVQAGSYVFMDAWYRQVEGPDTAFEPALFLWSTIVSRPAPDRAVGDIGLKTATPKHGLPTAFGIEGVETLSLSEEHVKLRVEGEARSLRPGDKIRFVPGHVCTTVNLHDCYVVVRGGIVEAVWPVAARGRAT</sequence>
<dbReference type="OrthoDB" id="9788869at2"/>
<evidence type="ECO:0000259" key="3">
    <source>
        <dbReference type="SMART" id="SM01119"/>
    </source>
</evidence>
<dbReference type="Gene3D" id="3.20.20.10">
    <property type="entry name" value="Alanine racemase"/>
    <property type="match status" value="1"/>
</dbReference>
<dbReference type="CDD" id="cd06819">
    <property type="entry name" value="PLPDE_III_LS_D-TA"/>
    <property type="match status" value="1"/>
</dbReference>
<accession>D1C4R3</accession>
<keyword evidence="5" id="KW-1185">Reference proteome</keyword>
<dbReference type="EMBL" id="CP001823">
    <property type="protein sequence ID" value="ACZ39230.1"/>
    <property type="molecule type" value="Genomic_DNA"/>
</dbReference>
<dbReference type="SUPFAM" id="SSF51419">
    <property type="entry name" value="PLP-binding barrel"/>
    <property type="match status" value="1"/>
</dbReference>
<dbReference type="PANTHER" id="PTHR28004:SF2">
    <property type="entry name" value="D-SERINE DEHYDRATASE"/>
    <property type="match status" value="1"/>
</dbReference>
<feature type="domain" description="D-serine dehydratase-like" evidence="3">
    <location>
        <begin position="265"/>
        <end position="353"/>
    </location>
</feature>
<dbReference type="InterPro" id="IPR026956">
    <property type="entry name" value="D-ser_dehydrat-like_dom"/>
</dbReference>
<dbReference type="HOGENOM" id="CLU_031639_2_0_0"/>
<dbReference type="Gene3D" id="2.40.37.20">
    <property type="entry name" value="D-serine dehydratase-like domain"/>
    <property type="match status" value="1"/>
</dbReference>
<dbReference type="InParanoid" id="D1C4R3"/>
<name>D1C4R3_SPHTD</name>
<dbReference type="Pfam" id="PF14031">
    <property type="entry name" value="D-ser_dehydrat"/>
    <property type="match status" value="1"/>
</dbReference>
<gene>
    <name evidence="4" type="ordered locus">Sthe_1797</name>
</gene>
<reference evidence="4 5" key="2">
    <citation type="journal article" date="2010" name="Stand. Genomic Sci.">
        <title>Complete genome sequence of Desulfohalobium retbaense type strain (HR(100)).</title>
        <authorList>
            <person name="Spring S."/>
            <person name="Nolan M."/>
            <person name="Lapidus A."/>
            <person name="Glavina Del Rio T."/>
            <person name="Copeland A."/>
            <person name="Tice H."/>
            <person name="Cheng J.F."/>
            <person name="Lucas S."/>
            <person name="Land M."/>
            <person name="Chen F."/>
            <person name="Bruce D."/>
            <person name="Goodwin L."/>
            <person name="Pitluck S."/>
            <person name="Ivanova N."/>
            <person name="Mavromatis K."/>
            <person name="Mikhailova N."/>
            <person name="Pati A."/>
            <person name="Chen A."/>
            <person name="Palaniappan K."/>
            <person name="Hauser L."/>
            <person name="Chang Y.J."/>
            <person name="Jeffries C.D."/>
            <person name="Munk C."/>
            <person name="Kiss H."/>
            <person name="Chain P."/>
            <person name="Han C."/>
            <person name="Brettin T."/>
            <person name="Detter J.C."/>
            <person name="Schuler E."/>
            <person name="Goker M."/>
            <person name="Rohde M."/>
            <person name="Bristow J."/>
            <person name="Eisen J.A."/>
            <person name="Markowitz V."/>
            <person name="Hugenholtz P."/>
            <person name="Kyrpides N.C."/>
            <person name="Klenk H.P."/>
        </authorList>
    </citation>
    <scope>NUCLEOTIDE SEQUENCE [LARGE SCALE GENOMIC DNA]</scope>
    <source>
        <strain evidence="5">ATCC 49802 / DSM 20745 / S 6022</strain>
    </source>
</reference>
<dbReference type="PANTHER" id="PTHR28004">
    <property type="entry name" value="ZGC:162816-RELATED"/>
    <property type="match status" value="1"/>
</dbReference>
<dbReference type="RefSeq" id="WP_012872276.1">
    <property type="nucleotide sequence ID" value="NC_013523.1"/>
</dbReference>
<dbReference type="InterPro" id="IPR001608">
    <property type="entry name" value="Ala_racemase_N"/>
</dbReference>
<dbReference type="KEGG" id="sti:Sthe_1797"/>
<proteinExistence type="inferred from homology"/>
<dbReference type="InterPro" id="IPR042208">
    <property type="entry name" value="D-ser_dehydrat-like_sf"/>
</dbReference>
<reference evidence="5" key="1">
    <citation type="submission" date="2009-11" db="EMBL/GenBank/DDBJ databases">
        <title>The complete chromosome 1 of Sphaerobacter thermophilus DSM 20745.</title>
        <authorList>
            <person name="Lucas S."/>
            <person name="Copeland A."/>
            <person name="Lapidus A."/>
            <person name="Glavina del Rio T."/>
            <person name="Dalin E."/>
            <person name="Tice H."/>
            <person name="Bruce D."/>
            <person name="Goodwin L."/>
            <person name="Pitluck S."/>
            <person name="Kyrpides N."/>
            <person name="Mavromatis K."/>
            <person name="Ivanova N."/>
            <person name="Mikhailova N."/>
            <person name="LaButti K.M."/>
            <person name="Clum A."/>
            <person name="Sun H.I."/>
            <person name="Brettin T."/>
            <person name="Detter J.C."/>
            <person name="Han C."/>
            <person name="Larimer F."/>
            <person name="Land M."/>
            <person name="Hauser L."/>
            <person name="Markowitz V."/>
            <person name="Cheng J.F."/>
            <person name="Hugenholtz P."/>
            <person name="Woyke T."/>
            <person name="Wu D."/>
            <person name="Steenblock K."/>
            <person name="Schneider S."/>
            <person name="Pukall R."/>
            <person name="Goeker M."/>
            <person name="Klenk H.P."/>
            <person name="Eisen J.A."/>
        </authorList>
    </citation>
    <scope>NUCLEOTIDE SEQUENCE [LARGE SCALE GENOMIC DNA]</scope>
    <source>
        <strain evidence="5">ATCC 49802 / DSM 20745 / S 6022</strain>
    </source>
</reference>
<evidence type="ECO:0000256" key="1">
    <source>
        <dbReference type="ARBA" id="ARBA00005323"/>
    </source>
</evidence>
<dbReference type="GO" id="GO:0036088">
    <property type="term" value="P:D-serine catabolic process"/>
    <property type="evidence" value="ECO:0007669"/>
    <property type="project" value="TreeGrafter"/>
</dbReference>
<dbReference type="InterPro" id="IPR051466">
    <property type="entry name" value="D-amino_acid_metab_enzyme"/>
</dbReference>
<dbReference type="Proteomes" id="UP000002027">
    <property type="component" value="Chromosome 1"/>
</dbReference>
<dbReference type="SMART" id="SM01119">
    <property type="entry name" value="D-ser_dehydrat"/>
    <property type="match status" value="1"/>
</dbReference>